<protein>
    <submittedName>
        <fullName evidence="2">Uncharacterized protein</fullName>
    </submittedName>
</protein>
<dbReference type="Proteomes" id="UP001189429">
    <property type="component" value="Unassembled WGS sequence"/>
</dbReference>
<keyword evidence="3" id="KW-1185">Reference proteome</keyword>
<organism evidence="2 3">
    <name type="scientific">Prorocentrum cordatum</name>
    <dbReference type="NCBI Taxonomy" id="2364126"/>
    <lineage>
        <taxon>Eukaryota</taxon>
        <taxon>Sar</taxon>
        <taxon>Alveolata</taxon>
        <taxon>Dinophyceae</taxon>
        <taxon>Prorocentrales</taxon>
        <taxon>Prorocentraceae</taxon>
        <taxon>Prorocentrum</taxon>
    </lineage>
</organism>
<evidence type="ECO:0000313" key="2">
    <source>
        <dbReference type="EMBL" id="CAK0826458.1"/>
    </source>
</evidence>
<dbReference type="EMBL" id="CAUYUJ010009324">
    <property type="protein sequence ID" value="CAK0826458.1"/>
    <property type="molecule type" value="Genomic_DNA"/>
</dbReference>
<sequence length="155" mass="17027">PGNPGHPGGKQGALWHGPPLQVPHASEGPCATAPPQRREAARPLAEARPQGLGPGPRHGRRGSRAPARGDHPAQQSRQAPRLCPRRRLRQMAARLSGPRRQPRQLPRRRQRPSGRPASLDSDLHIHWPKLEEHTSCLSNNSRRPVRSFGSALDPL</sequence>
<feature type="non-terminal residue" evidence="2">
    <location>
        <position position="1"/>
    </location>
</feature>
<accession>A0ABN9S9N8</accession>
<evidence type="ECO:0000313" key="3">
    <source>
        <dbReference type="Proteomes" id="UP001189429"/>
    </source>
</evidence>
<gene>
    <name evidence="2" type="ORF">PCOR1329_LOCUS26291</name>
</gene>
<evidence type="ECO:0000256" key="1">
    <source>
        <dbReference type="SAM" id="MobiDB-lite"/>
    </source>
</evidence>
<name>A0ABN9S9N8_9DINO</name>
<feature type="compositionally biased region" description="Gly residues" evidence="1">
    <location>
        <begin position="1"/>
        <end position="11"/>
    </location>
</feature>
<feature type="region of interest" description="Disordered" evidence="1">
    <location>
        <begin position="1"/>
        <end position="155"/>
    </location>
</feature>
<reference evidence="2" key="1">
    <citation type="submission" date="2023-10" db="EMBL/GenBank/DDBJ databases">
        <authorList>
            <person name="Chen Y."/>
            <person name="Shah S."/>
            <person name="Dougan E. K."/>
            <person name="Thang M."/>
            <person name="Chan C."/>
        </authorList>
    </citation>
    <scope>NUCLEOTIDE SEQUENCE [LARGE SCALE GENOMIC DNA]</scope>
</reference>
<feature type="compositionally biased region" description="Basic and acidic residues" evidence="1">
    <location>
        <begin position="121"/>
        <end position="134"/>
    </location>
</feature>
<comment type="caution">
    <text evidence="2">The sequence shown here is derived from an EMBL/GenBank/DDBJ whole genome shotgun (WGS) entry which is preliminary data.</text>
</comment>
<proteinExistence type="predicted"/>
<feature type="compositionally biased region" description="Low complexity" evidence="1">
    <location>
        <begin position="42"/>
        <end position="51"/>
    </location>
</feature>
<feature type="compositionally biased region" description="Basic residues" evidence="1">
    <location>
        <begin position="100"/>
        <end position="112"/>
    </location>
</feature>
<feature type="non-terminal residue" evidence="2">
    <location>
        <position position="155"/>
    </location>
</feature>